<keyword evidence="3" id="KW-0378">Hydrolase</keyword>
<keyword evidence="1" id="KW-0472">Membrane</keyword>
<dbReference type="SUPFAM" id="SSF53474">
    <property type="entry name" value="alpha/beta-Hydrolases"/>
    <property type="match status" value="1"/>
</dbReference>
<comment type="caution">
    <text evidence="3">The sequence shown here is derived from an EMBL/GenBank/DDBJ whole genome shotgun (WGS) entry which is preliminary data.</text>
</comment>
<sequence length="349" mass="38357">MRDNLGNTDHEKKQDMQGKPVHGFFYHLFGILKAAALIIIFLIAASTALHQTMTVWEKGRTPPAGDLVTADGHKMSIYVTGRGENTIVLLPGLGTAAPILDFMPLAQALARENRVVVVEPLGYGWSDTTKEARTVENSVEELRSALKAEGLDGPYVLMPHSISGIDALYYANTYPDEVCAVIGIDCTLPAMPDYFGEGEPAQVPAVLGLLNPVGIIRWSCMLNPDAYISDNSSGLYTPGNLAMQKRIAARMGQNATVIDQMNRIGDNLEITKDMKFDSRLPLLFFTRDGSSQEAREDGKSSGSFYQTYVTNEECQRVVPLNGGHYLHWTCSEEMAEEVGVFLRTMSDNR</sequence>
<gene>
    <name evidence="3" type="ORF">BEI61_05561</name>
</gene>
<dbReference type="AlphaFoldDB" id="A0A1E3A173"/>
<evidence type="ECO:0000313" key="4">
    <source>
        <dbReference type="Proteomes" id="UP000094067"/>
    </source>
</evidence>
<dbReference type="Pfam" id="PF00561">
    <property type="entry name" value="Abhydrolase_1"/>
    <property type="match status" value="1"/>
</dbReference>
<dbReference type="GO" id="GO:0016787">
    <property type="term" value="F:hydrolase activity"/>
    <property type="evidence" value="ECO:0007669"/>
    <property type="project" value="UniProtKB-KW"/>
</dbReference>
<feature type="transmembrane region" description="Helical" evidence="1">
    <location>
        <begin position="24"/>
        <end position="49"/>
    </location>
</feature>
<dbReference type="InterPro" id="IPR029058">
    <property type="entry name" value="AB_hydrolase_fold"/>
</dbReference>
<evidence type="ECO:0000313" key="3">
    <source>
        <dbReference type="EMBL" id="ODM02399.1"/>
    </source>
</evidence>
<keyword evidence="1" id="KW-1133">Transmembrane helix</keyword>
<accession>A0A1E3A173</accession>
<reference evidence="3 4" key="1">
    <citation type="submission" date="2016-07" db="EMBL/GenBank/DDBJ databases">
        <title>Characterization of isolates of Eisenbergiella tayi derived from blood cultures, using whole genome sequencing.</title>
        <authorList>
            <person name="Burdz T."/>
            <person name="Wiebe D."/>
            <person name="Huynh C."/>
            <person name="Bernard K."/>
        </authorList>
    </citation>
    <scope>NUCLEOTIDE SEQUENCE [LARGE SCALE GENOMIC DNA]</scope>
    <source>
        <strain evidence="3 4">NML 110608</strain>
    </source>
</reference>
<keyword evidence="1" id="KW-0812">Transmembrane</keyword>
<dbReference type="PANTHER" id="PTHR43798">
    <property type="entry name" value="MONOACYLGLYCEROL LIPASE"/>
    <property type="match status" value="1"/>
</dbReference>
<protein>
    <submittedName>
        <fullName evidence="3">Alpha/beta hydrolase family protein</fullName>
    </submittedName>
</protein>
<dbReference type="PANTHER" id="PTHR43798:SF33">
    <property type="entry name" value="HYDROLASE, PUTATIVE (AFU_ORTHOLOGUE AFUA_2G14860)-RELATED"/>
    <property type="match status" value="1"/>
</dbReference>
<evidence type="ECO:0000259" key="2">
    <source>
        <dbReference type="Pfam" id="PF00561"/>
    </source>
</evidence>
<dbReference type="OrthoDB" id="1817159at2"/>
<feature type="domain" description="AB hydrolase-1" evidence="2">
    <location>
        <begin position="86"/>
        <end position="189"/>
    </location>
</feature>
<name>A0A1E3A173_9FIRM</name>
<dbReference type="RefSeq" id="WP_081331432.1">
    <property type="nucleotide sequence ID" value="NZ_DBFYTW010000104.1"/>
</dbReference>
<dbReference type="EMBL" id="MCGH01000004">
    <property type="protein sequence ID" value="ODM02399.1"/>
    <property type="molecule type" value="Genomic_DNA"/>
</dbReference>
<dbReference type="GO" id="GO:0016020">
    <property type="term" value="C:membrane"/>
    <property type="evidence" value="ECO:0007669"/>
    <property type="project" value="TreeGrafter"/>
</dbReference>
<dbReference type="InterPro" id="IPR000073">
    <property type="entry name" value="AB_hydrolase_1"/>
</dbReference>
<proteinExistence type="predicted"/>
<dbReference type="Proteomes" id="UP000094067">
    <property type="component" value="Unassembled WGS sequence"/>
</dbReference>
<organism evidence="3 4">
    <name type="scientific">Eisenbergiella tayi</name>
    <dbReference type="NCBI Taxonomy" id="1432052"/>
    <lineage>
        <taxon>Bacteria</taxon>
        <taxon>Bacillati</taxon>
        <taxon>Bacillota</taxon>
        <taxon>Clostridia</taxon>
        <taxon>Lachnospirales</taxon>
        <taxon>Lachnospiraceae</taxon>
        <taxon>Eisenbergiella</taxon>
    </lineage>
</organism>
<dbReference type="PATRIC" id="fig|1432052.4.peg.6174"/>
<dbReference type="InterPro" id="IPR050266">
    <property type="entry name" value="AB_hydrolase_sf"/>
</dbReference>
<dbReference type="Gene3D" id="3.40.50.1820">
    <property type="entry name" value="alpha/beta hydrolase"/>
    <property type="match status" value="1"/>
</dbReference>
<evidence type="ECO:0000256" key="1">
    <source>
        <dbReference type="SAM" id="Phobius"/>
    </source>
</evidence>